<dbReference type="AlphaFoldDB" id="A0A2P6MUI3"/>
<dbReference type="InParanoid" id="A0A2P6MUI3"/>
<sequence length="86" mass="9791">MNHLRFSKVVRHFNLDNQSQEIILLPEIELGPSLRTLFVAPEFGHQVSSEHTLELSILSSPTHSHLLFSSPQRPSHPQLSLQNTKD</sequence>
<evidence type="ECO:0000313" key="2">
    <source>
        <dbReference type="EMBL" id="PRP75372.1"/>
    </source>
</evidence>
<organism evidence="2 3">
    <name type="scientific">Planoprotostelium fungivorum</name>
    <dbReference type="NCBI Taxonomy" id="1890364"/>
    <lineage>
        <taxon>Eukaryota</taxon>
        <taxon>Amoebozoa</taxon>
        <taxon>Evosea</taxon>
        <taxon>Variosea</taxon>
        <taxon>Cavosteliida</taxon>
        <taxon>Cavosteliaceae</taxon>
        <taxon>Planoprotostelium</taxon>
    </lineage>
</organism>
<evidence type="ECO:0000313" key="3">
    <source>
        <dbReference type="Proteomes" id="UP000241769"/>
    </source>
</evidence>
<protein>
    <submittedName>
        <fullName evidence="2">Uncharacterized protein</fullName>
    </submittedName>
</protein>
<dbReference type="EMBL" id="MDYQ01000394">
    <property type="protein sequence ID" value="PRP75372.1"/>
    <property type="molecule type" value="Genomic_DNA"/>
</dbReference>
<dbReference type="Proteomes" id="UP000241769">
    <property type="component" value="Unassembled WGS sequence"/>
</dbReference>
<name>A0A2P6MUI3_9EUKA</name>
<accession>A0A2P6MUI3</accession>
<proteinExistence type="predicted"/>
<comment type="caution">
    <text evidence="2">The sequence shown here is derived from an EMBL/GenBank/DDBJ whole genome shotgun (WGS) entry which is preliminary data.</text>
</comment>
<evidence type="ECO:0000256" key="1">
    <source>
        <dbReference type="SAM" id="MobiDB-lite"/>
    </source>
</evidence>
<gene>
    <name evidence="2" type="ORF">PROFUN_15809</name>
</gene>
<keyword evidence="3" id="KW-1185">Reference proteome</keyword>
<reference evidence="2 3" key="1">
    <citation type="journal article" date="2018" name="Genome Biol. Evol.">
        <title>Multiple Roots of Fruiting Body Formation in Amoebozoa.</title>
        <authorList>
            <person name="Hillmann F."/>
            <person name="Forbes G."/>
            <person name="Novohradska S."/>
            <person name="Ferling I."/>
            <person name="Riege K."/>
            <person name="Groth M."/>
            <person name="Westermann M."/>
            <person name="Marz M."/>
            <person name="Spaller T."/>
            <person name="Winckler T."/>
            <person name="Schaap P."/>
            <person name="Glockner G."/>
        </authorList>
    </citation>
    <scope>NUCLEOTIDE SEQUENCE [LARGE SCALE GENOMIC DNA]</scope>
    <source>
        <strain evidence="2 3">Jena</strain>
    </source>
</reference>
<feature type="region of interest" description="Disordered" evidence="1">
    <location>
        <begin position="66"/>
        <end position="86"/>
    </location>
</feature>